<keyword evidence="8 11" id="KW-1133">Transmembrane helix</keyword>
<keyword evidence="9" id="KW-0902">Two-component regulatory system</keyword>
<feature type="transmembrane region" description="Helical" evidence="11">
    <location>
        <begin position="6"/>
        <end position="30"/>
    </location>
</feature>
<dbReference type="CDD" id="cd06225">
    <property type="entry name" value="HAMP"/>
    <property type="match status" value="1"/>
</dbReference>
<evidence type="ECO:0000256" key="3">
    <source>
        <dbReference type="ARBA" id="ARBA00012438"/>
    </source>
</evidence>
<dbReference type="Proteomes" id="UP000249794">
    <property type="component" value="Unassembled WGS sequence"/>
</dbReference>
<comment type="catalytic activity">
    <reaction evidence="1">
        <text>ATP + protein L-histidine = ADP + protein N-phospho-L-histidine.</text>
        <dbReference type="EC" id="2.7.13.3"/>
    </reaction>
</comment>
<dbReference type="Pfam" id="PF00672">
    <property type="entry name" value="HAMP"/>
    <property type="match status" value="1"/>
</dbReference>
<dbReference type="SUPFAM" id="SSF55874">
    <property type="entry name" value="ATPase domain of HSP90 chaperone/DNA topoisomerase II/histidine kinase"/>
    <property type="match status" value="1"/>
</dbReference>
<dbReference type="PANTHER" id="PTHR45436">
    <property type="entry name" value="SENSOR HISTIDINE KINASE YKOH"/>
    <property type="match status" value="1"/>
</dbReference>
<keyword evidence="10 11" id="KW-0472">Membrane</keyword>
<keyword evidence="5" id="KW-0808">Transferase</keyword>
<name>A0A2W4ZHH7_9CYAN</name>
<evidence type="ECO:0000256" key="1">
    <source>
        <dbReference type="ARBA" id="ARBA00000085"/>
    </source>
</evidence>
<dbReference type="PROSITE" id="PS50885">
    <property type="entry name" value="HAMP"/>
    <property type="match status" value="1"/>
</dbReference>
<feature type="domain" description="HAMP" evidence="13">
    <location>
        <begin position="202"/>
        <end position="255"/>
    </location>
</feature>
<evidence type="ECO:0000259" key="13">
    <source>
        <dbReference type="PROSITE" id="PS50885"/>
    </source>
</evidence>
<dbReference type="PANTHER" id="PTHR45436:SF15">
    <property type="entry name" value="SENSOR HISTIDINE KINASE CUSS"/>
    <property type="match status" value="1"/>
</dbReference>
<dbReference type="InterPro" id="IPR036890">
    <property type="entry name" value="HATPase_C_sf"/>
</dbReference>
<evidence type="ECO:0000256" key="5">
    <source>
        <dbReference type="ARBA" id="ARBA00022679"/>
    </source>
</evidence>
<dbReference type="Gene3D" id="3.30.565.10">
    <property type="entry name" value="Histidine kinase-like ATPase, C-terminal domain"/>
    <property type="match status" value="1"/>
</dbReference>
<dbReference type="Gene3D" id="6.10.340.10">
    <property type="match status" value="1"/>
</dbReference>
<dbReference type="AlphaFoldDB" id="A0A2W4ZHH7"/>
<feature type="transmembrane region" description="Helical" evidence="11">
    <location>
        <begin position="181"/>
        <end position="200"/>
    </location>
</feature>
<evidence type="ECO:0000256" key="2">
    <source>
        <dbReference type="ARBA" id="ARBA00004141"/>
    </source>
</evidence>
<dbReference type="SMART" id="SM00304">
    <property type="entry name" value="HAMP"/>
    <property type="match status" value="1"/>
</dbReference>
<dbReference type="InterPro" id="IPR004358">
    <property type="entry name" value="Sig_transdc_His_kin-like_C"/>
</dbReference>
<reference evidence="14 15" key="2">
    <citation type="submission" date="2018-06" db="EMBL/GenBank/DDBJ databases">
        <title>Metagenomic assembly of (sub)arctic Cyanobacteria and their associated microbiome from non-axenic cultures.</title>
        <authorList>
            <person name="Baurain D."/>
        </authorList>
    </citation>
    <scope>NUCLEOTIDE SEQUENCE [LARGE SCALE GENOMIC DNA]</scope>
    <source>
        <strain evidence="14">ULC027bin1</strain>
    </source>
</reference>
<dbReference type="EC" id="2.7.13.3" evidence="3"/>
<dbReference type="InterPro" id="IPR003660">
    <property type="entry name" value="HAMP_dom"/>
</dbReference>
<dbReference type="GO" id="GO:0000155">
    <property type="term" value="F:phosphorelay sensor kinase activity"/>
    <property type="evidence" value="ECO:0007669"/>
    <property type="project" value="InterPro"/>
</dbReference>
<dbReference type="InterPro" id="IPR003594">
    <property type="entry name" value="HATPase_dom"/>
</dbReference>
<dbReference type="Pfam" id="PF00512">
    <property type="entry name" value="HisKA"/>
    <property type="match status" value="1"/>
</dbReference>
<evidence type="ECO:0000313" key="15">
    <source>
        <dbReference type="Proteomes" id="UP000249794"/>
    </source>
</evidence>
<dbReference type="Pfam" id="PF02518">
    <property type="entry name" value="HATPase_c"/>
    <property type="match status" value="1"/>
</dbReference>
<evidence type="ECO:0000256" key="6">
    <source>
        <dbReference type="ARBA" id="ARBA00022692"/>
    </source>
</evidence>
<dbReference type="PRINTS" id="PR00344">
    <property type="entry name" value="BCTRLSENSOR"/>
</dbReference>
<dbReference type="SMART" id="SM00387">
    <property type="entry name" value="HATPase_c"/>
    <property type="match status" value="1"/>
</dbReference>
<protein>
    <recommendedName>
        <fullName evidence="3">histidine kinase</fullName>
        <ecNumber evidence="3">2.7.13.3</ecNumber>
    </recommendedName>
</protein>
<comment type="caution">
    <text evidence="14">The sequence shown here is derived from an EMBL/GenBank/DDBJ whole genome shotgun (WGS) entry which is preliminary data.</text>
</comment>
<accession>A0A2W4ZHH7</accession>
<evidence type="ECO:0000256" key="4">
    <source>
        <dbReference type="ARBA" id="ARBA00022553"/>
    </source>
</evidence>
<dbReference type="SUPFAM" id="SSF47384">
    <property type="entry name" value="Homodimeric domain of signal transducing histidine kinase"/>
    <property type="match status" value="1"/>
</dbReference>
<dbReference type="InterPro" id="IPR005467">
    <property type="entry name" value="His_kinase_dom"/>
</dbReference>
<dbReference type="InterPro" id="IPR036097">
    <property type="entry name" value="HisK_dim/P_sf"/>
</dbReference>
<proteinExistence type="predicted"/>
<sequence>MRLGSFRLRIALLLVALSGGALVSFGLVAWRLIYVAKVRVLDAKIESQLKRMVVARDRNWWQSFGQELPAELETQIDTSITFLALDAKGRTLHYSVSGAHLGDVTLEMGQLLSSASENVTAKSAEEMAASAALDQWAPQISTRNTPTGSWRIGIVGSEMGKGAIAISLQTIDQDMAVIRNIFLVAVPSTLLLIAVGAWVLSGSALLPVRKLTSVITQVTATGLDQQVPVSSADVEFVELIEVFNQMLTRLERSFKQSSRFSGDAAHELKTPLAILRGELELVMQQAEPGSPLQQSLSNLMDEVSRLSTIVRKLLLLSLADAGQMRFHRAKVDLGEILAVLVEDIELLAPDLPVTMTVKADLWVRGDRDLLTQVLQNLIDNAIKYNLPEGAKGRSLSIIGQQRGQHVRLTVTNASRDIPIEERDRIFDRFYRGDRSRNRKREGFGLGLSLSREIARAHKGDLKLDRTARGQTAFTLTLPSD</sequence>
<gene>
    <name evidence="14" type="ORF">DCF15_11885</name>
</gene>
<organism evidence="14 15">
    <name type="scientific">Phormidesmis priestleyi</name>
    <dbReference type="NCBI Taxonomy" id="268141"/>
    <lineage>
        <taxon>Bacteria</taxon>
        <taxon>Bacillati</taxon>
        <taxon>Cyanobacteriota</taxon>
        <taxon>Cyanophyceae</taxon>
        <taxon>Leptolyngbyales</taxon>
        <taxon>Leptolyngbyaceae</taxon>
        <taxon>Phormidesmis</taxon>
    </lineage>
</organism>
<feature type="domain" description="Histidine kinase" evidence="12">
    <location>
        <begin position="263"/>
        <end position="480"/>
    </location>
</feature>
<evidence type="ECO:0000256" key="10">
    <source>
        <dbReference type="ARBA" id="ARBA00023136"/>
    </source>
</evidence>
<reference evidence="15" key="1">
    <citation type="submission" date="2018-04" db="EMBL/GenBank/DDBJ databases">
        <authorList>
            <person name="Cornet L."/>
        </authorList>
    </citation>
    <scope>NUCLEOTIDE SEQUENCE [LARGE SCALE GENOMIC DNA]</scope>
</reference>
<dbReference type="InterPro" id="IPR050428">
    <property type="entry name" value="TCS_sensor_his_kinase"/>
</dbReference>
<keyword evidence="6 11" id="KW-0812">Transmembrane</keyword>
<dbReference type="GO" id="GO:0005886">
    <property type="term" value="C:plasma membrane"/>
    <property type="evidence" value="ECO:0007669"/>
    <property type="project" value="TreeGrafter"/>
</dbReference>
<dbReference type="PROSITE" id="PS50109">
    <property type="entry name" value="HIS_KIN"/>
    <property type="match status" value="1"/>
</dbReference>
<dbReference type="SMART" id="SM00388">
    <property type="entry name" value="HisKA"/>
    <property type="match status" value="1"/>
</dbReference>
<evidence type="ECO:0000256" key="8">
    <source>
        <dbReference type="ARBA" id="ARBA00022989"/>
    </source>
</evidence>
<keyword evidence="7 14" id="KW-0418">Kinase</keyword>
<comment type="subcellular location">
    <subcellularLocation>
        <location evidence="2">Membrane</location>
        <topology evidence="2">Multi-pass membrane protein</topology>
    </subcellularLocation>
</comment>
<dbReference type="CDD" id="cd00082">
    <property type="entry name" value="HisKA"/>
    <property type="match status" value="1"/>
</dbReference>
<evidence type="ECO:0000256" key="7">
    <source>
        <dbReference type="ARBA" id="ARBA00022777"/>
    </source>
</evidence>
<keyword evidence="4" id="KW-0597">Phosphoprotein</keyword>
<dbReference type="Gene3D" id="1.10.287.130">
    <property type="match status" value="1"/>
</dbReference>
<dbReference type="InterPro" id="IPR003661">
    <property type="entry name" value="HisK_dim/P_dom"/>
</dbReference>
<evidence type="ECO:0000259" key="12">
    <source>
        <dbReference type="PROSITE" id="PS50109"/>
    </source>
</evidence>
<evidence type="ECO:0000256" key="11">
    <source>
        <dbReference type="SAM" id="Phobius"/>
    </source>
</evidence>
<evidence type="ECO:0000256" key="9">
    <source>
        <dbReference type="ARBA" id="ARBA00023012"/>
    </source>
</evidence>
<dbReference type="CDD" id="cd00075">
    <property type="entry name" value="HATPase"/>
    <property type="match status" value="1"/>
</dbReference>
<dbReference type="EMBL" id="QBMP01000116">
    <property type="protein sequence ID" value="PZO54398.1"/>
    <property type="molecule type" value="Genomic_DNA"/>
</dbReference>
<evidence type="ECO:0000313" key="14">
    <source>
        <dbReference type="EMBL" id="PZO54398.1"/>
    </source>
</evidence>